<protein>
    <submittedName>
        <fullName evidence="2">Uncharacterized protein</fullName>
    </submittedName>
</protein>
<proteinExistence type="predicted"/>
<organism evidence="2 3">
    <name type="scientific">Heterodera trifolii</name>
    <dbReference type="NCBI Taxonomy" id="157864"/>
    <lineage>
        <taxon>Eukaryota</taxon>
        <taxon>Metazoa</taxon>
        <taxon>Ecdysozoa</taxon>
        <taxon>Nematoda</taxon>
        <taxon>Chromadorea</taxon>
        <taxon>Rhabditida</taxon>
        <taxon>Tylenchina</taxon>
        <taxon>Tylenchomorpha</taxon>
        <taxon>Tylenchoidea</taxon>
        <taxon>Heteroderidae</taxon>
        <taxon>Heteroderinae</taxon>
        <taxon>Heterodera</taxon>
    </lineage>
</organism>
<evidence type="ECO:0000313" key="3">
    <source>
        <dbReference type="Proteomes" id="UP001620626"/>
    </source>
</evidence>
<keyword evidence="3" id="KW-1185">Reference proteome</keyword>
<dbReference type="AlphaFoldDB" id="A0ABD2J6V2"/>
<gene>
    <name evidence="2" type="ORF">niasHT_031623</name>
</gene>
<evidence type="ECO:0000313" key="2">
    <source>
        <dbReference type="EMBL" id="KAL3084738.1"/>
    </source>
</evidence>
<keyword evidence="1" id="KW-0472">Membrane</keyword>
<name>A0ABD2J6V2_9BILA</name>
<comment type="caution">
    <text evidence="2">The sequence shown here is derived from an EMBL/GenBank/DDBJ whole genome shotgun (WGS) entry which is preliminary data.</text>
</comment>
<sequence length="215" mass="25260">MTNSNKSKEKRTEEEKAWTNACQFIQKLDSNGQYKKVIEGQKEIAEIVKNIGEMCQNERNAMNSDETKRQIQKLTTNGPLILSHMKATEKELQKLKEQNANEQFRHKFAHLSSKLCSKILPEGHFKNTVIEFLHTKKDQMLWPSDLVQFLIAKMDDGLATDTFRLRRMRRALELESSREAERSERSIWFHIYCVFIMVAIVIVVIYLIYHFNLHA</sequence>
<reference evidence="2 3" key="1">
    <citation type="submission" date="2024-10" db="EMBL/GenBank/DDBJ databases">
        <authorList>
            <person name="Kim D."/>
        </authorList>
    </citation>
    <scope>NUCLEOTIDE SEQUENCE [LARGE SCALE GENOMIC DNA]</scope>
    <source>
        <strain evidence="2">BH-2024</strain>
    </source>
</reference>
<keyword evidence="1" id="KW-1133">Transmembrane helix</keyword>
<dbReference type="Proteomes" id="UP001620626">
    <property type="component" value="Unassembled WGS sequence"/>
</dbReference>
<keyword evidence="1" id="KW-0812">Transmembrane</keyword>
<evidence type="ECO:0000256" key="1">
    <source>
        <dbReference type="SAM" id="Phobius"/>
    </source>
</evidence>
<dbReference type="EMBL" id="JBICBT010001070">
    <property type="protein sequence ID" value="KAL3084738.1"/>
    <property type="molecule type" value="Genomic_DNA"/>
</dbReference>
<feature type="transmembrane region" description="Helical" evidence="1">
    <location>
        <begin position="187"/>
        <end position="209"/>
    </location>
</feature>
<accession>A0ABD2J6V2</accession>